<organism evidence="1 2">
    <name type="scientific">Anaeromyces robustus</name>
    <dbReference type="NCBI Taxonomy" id="1754192"/>
    <lineage>
        <taxon>Eukaryota</taxon>
        <taxon>Fungi</taxon>
        <taxon>Fungi incertae sedis</taxon>
        <taxon>Chytridiomycota</taxon>
        <taxon>Chytridiomycota incertae sedis</taxon>
        <taxon>Neocallimastigomycetes</taxon>
        <taxon>Neocallimastigales</taxon>
        <taxon>Neocallimastigaceae</taxon>
        <taxon>Anaeromyces</taxon>
    </lineage>
</organism>
<keyword evidence="2" id="KW-1185">Reference proteome</keyword>
<evidence type="ECO:0000313" key="2">
    <source>
        <dbReference type="Proteomes" id="UP000193944"/>
    </source>
</evidence>
<dbReference type="InterPro" id="IPR036770">
    <property type="entry name" value="Ankyrin_rpt-contain_sf"/>
</dbReference>
<dbReference type="OrthoDB" id="2150341at2759"/>
<dbReference type="AlphaFoldDB" id="A0A1Y1WW15"/>
<reference evidence="1 2" key="1">
    <citation type="submission" date="2016-08" db="EMBL/GenBank/DDBJ databases">
        <title>A Parts List for Fungal Cellulosomes Revealed by Comparative Genomics.</title>
        <authorList>
            <consortium name="DOE Joint Genome Institute"/>
            <person name="Haitjema C.H."/>
            <person name="Gilmore S.P."/>
            <person name="Henske J.K."/>
            <person name="Solomon K.V."/>
            <person name="De Groot R."/>
            <person name="Kuo A."/>
            <person name="Mondo S.J."/>
            <person name="Salamov A.A."/>
            <person name="Labutti K."/>
            <person name="Zhao Z."/>
            <person name="Chiniquy J."/>
            <person name="Barry K."/>
            <person name="Brewer H.M."/>
            <person name="Purvine S.O."/>
            <person name="Wright A.T."/>
            <person name="Boxma B."/>
            <person name="Van Alen T."/>
            <person name="Hackstein J.H."/>
            <person name="Baker S.E."/>
            <person name="Grigoriev I.V."/>
            <person name="O'Malley M.A."/>
        </authorList>
    </citation>
    <scope>NUCLEOTIDE SEQUENCE [LARGE SCALE GENOMIC DNA]</scope>
    <source>
        <strain evidence="1 2">S4</strain>
    </source>
</reference>
<sequence length="305" mass="36694">MYRKAISNKNYKALQLLYRFDKRDINHRLDKLFKLLNSDVSSQMEFIKIVKNKMVKLPIDDYFLTNLQTIEEKRDIIKNMIVKDNINELDGFLKEHHFLLSYYNNSSRDILMDAINNNVSYDMIKFILDHCFYETLNYTVQFYNSPLLSVLIKKDFKVADLLLKYGADINYKVFFNDRIIYYLYYRDFNSKVLKYSLSHGLILADDVFDLPLNLIENQQNDLLEIIFKYCIYDTDFIQTLLHIYKNNTSLSYKELRNMIYNEKKKIRIKSLWYDTAINKENIDAIKILVQHDTRKYFKALKYLSG</sequence>
<protein>
    <recommendedName>
        <fullName evidence="3">Ankyrin</fullName>
    </recommendedName>
</protein>
<dbReference type="SUPFAM" id="SSF48403">
    <property type="entry name" value="Ankyrin repeat"/>
    <property type="match status" value="1"/>
</dbReference>
<name>A0A1Y1WW15_9FUNG</name>
<evidence type="ECO:0000313" key="1">
    <source>
        <dbReference type="EMBL" id="ORX77652.1"/>
    </source>
</evidence>
<dbReference type="Proteomes" id="UP000193944">
    <property type="component" value="Unassembled WGS sequence"/>
</dbReference>
<dbReference type="EMBL" id="MCFG01000239">
    <property type="protein sequence ID" value="ORX77652.1"/>
    <property type="molecule type" value="Genomic_DNA"/>
</dbReference>
<proteinExistence type="predicted"/>
<dbReference type="Gene3D" id="1.25.40.20">
    <property type="entry name" value="Ankyrin repeat-containing domain"/>
    <property type="match status" value="1"/>
</dbReference>
<accession>A0A1Y1WW15</accession>
<evidence type="ECO:0008006" key="3">
    <source>
        <dbReference type="Google" id="ProtNLM"/>
    </source>
</evidence>
<gene>
    <name evidence="1" type="ORF">BCR32DRAFT_270506</name>
</gene>
<reference evidence="1 2" key="2">
    <citation type="submission" date="2016-08" db="EMBL/GenBank/DDBJ databases">
        <title>Pervasive Adenine N6-methylation of Active Genes in Fungi.</title>
        <authorList>
            <consortium name="DOE Joint Genome Institute"/>
            <person name="Mondo S.J."/>
            <person name="Dannebaum R.O."/>
            <person name="Kuo R.C."/>
            <person name="Labutti K."/>
            <person name="Haridas S."/>
            <person name="Kuo A."/>
            <person name="Salamov A."/>
            <person name="Ahrendt S.R."/>
            <person name="Lipzen A."/>
            <person name="Sullivan W."/>
            <person name="Andreopoulos W.B."/>
            <person name="Clum A."/>
            <person name="Lindquist E."/>
            <person name="Daum C."/>
            <person name="Ramamoorthy G.K."/>
            <person name="Gryganskyi A."/>
            <person name="Culley D."/>
            <person name="Magnuson J.K."/>
            <person name="James T.Y."/>
            <person name="O'Malley M.A."/>
            <person name="Stajich J.E."/>
            <person name="Spatafora J.W."/>
            <person name="Visel A."/>
            <person name="Grigoriev I.V."/>
        </authorList>
    </citation>
    <scope>NUCLEOTIDE SEQUENCE [LARGE SCALE GENOMIC DNA]</scope>
    <source>
        <strain evidence="1 2">S4</strain>
    </source>
</reference>
<comment type="caution">
    <text evidence="1">The sequence shown here is derived from an EMBL/GenBank/DDBJ whole genome shotgun (WGS) entry which is preliminary data.</text>
</comment>